<dbReference type="GeneID" id="37878983"/>
<evidence type="ECO:0000256" key="1">
    <source>
        <dbReference type="SAM" id="Phobius"/>
    </source>
</evidence>
<evidence type="ECO:0000313" key="2">
    <source>
        <dbReference type="EMBL" id="AUX10244.1"/>
    </source>
</evidence>
<accession>A0A343TMC2</accession>
<gene>
    <name evidence="2" type="ORF">AArcSl_2625</name>
</gene>
<feature type="transmembrane region" description="Helical" evidence="1">
    <location>
        <begin position="12"/>
        <end position="29"/>
    </location>
</feature>
<organism evidence="2 3">
    <name type="scientific">Halalkaliarchaeum desulfuricum</name>
    <dbReference type="NCBI Taxonomy" id="2055893"/>
    <lineage>
        <taxon>Archaea</taxon>
        <taxon>Methanobacteriati</taxon>
        <taxon>Methanobacteriota</taxon>
        <taxon>Stenosarchaea group</taxon>
        <taxon>Halobacteria</taxon>
        <taxon>Halobacteriales</taxon>
        <taxon>Haloferacaceae</taxon>
        <taxon>Halalkaliarchaeum</taxon>
    </lineage>
</organism>
<proteinExistence type="predicted"/>
<name>A0A343TMC2_9EURY</name>
<dbReference type="OrthoDB" id="204088at2157"/>
<dbReference type="AlphaFoldDB" id="A0A343TMC2"/>
<reference evidence="3" key="1">
    <citation type="submission" date="2017-11" db="EMBL/GenBank/DDBJ databases">
        <title>Phenotypic and genomic properties of facultatively anaerobic sulfur-reducing natronoarchaea from hypersaline soda lakes.</title>
        <authorList>
            <person name="Sorokin D.Y."/>
            <person name="Kublanov I.V."/>
            <person name="Roman P."/>
            <person name="Sinninghe Damste J.S."/>
            <person name="Golyshin P.N."/>
            <person name="Rojo D."/>
            <person name="Ciordia S."/>
            <person name="Mena M.D.C."/>
            <person name="Ferrer M."/>
            <person name="Messina E."/>
            <person name="Smedile F."/>
            <person name="La Spada G."/>
            <person name="La Cono V."/>
            <person name="Yakimov M.M."/>
        </authorList>
    </citation>
    <scope>NUCLEOTIDE SEQUENCE [LARGE SCALE GENOMIC DNA]</scope>
    <source>
        <strain evidence="3">AArc-Sl</strain>
    </source>
</reference>
<keyword evidence="1" id="KW-1133">Transmembrane helix</keyword>
<protein>
    <submittedName>
        <fullName evidence="2">Putative membrane protein</fullName>
    </submittedName>
</protein>
<keyword evidence="3" id="KW-1185">Reference proteome</keyword>
<feature type="transmembrane region" description="Helical" evidence="1">
    <location>
        <begin position="155"/>
        <end position="177"/>
    </location>
</feature>
<keyword evidence="1" id="KW-0472">Membrane</keyword>
<keyword evidence="1" id="KW-0812">Transmembrane</keyword>
<dbReference type="Proteomes" id="UP000263012">
    <property type="component" value="Chromosome"/>
</dbReference>
<sequence length="186" mass="19527">MLPELDLVSRTLAVAVTVGGPILVILFYAEGMFVGKILQPPLVFVGYVAATVPTRTEMAVLGGAVAVAATLGQWTLARGFDEEATELFGVRRTVPGLDRLPEIVERRVGDRRLSIVERYFDAYGGWAVAVSNLVPGIRGVMAIPAGLGSYPAGRYLLAAGIGNVAYITLLLAAAAGVRGLARVFGV</sequence>
<evidence type="ECO:0000313" key="3">
    <source>
        <dbReference type="Proteomes" id="UP000263012"/>
    </source>
</evidence>
<dbReference type="RefSeq" id="WP_119820166.1">
    <property type="nucleotide sequence ID" value="NZ_CP025066.1"/>
</dbReference>
<feature type="transmembrane region" description="Helical" evidence="1">
    <location>
        <begin position="120"/>
        <end position="143"/>
    </location>
</feature>
<dbReference type="EMBL" id="CP025066">
    <property type="protein sequence ID" value="AUX10244.1"/>
    <property type="molecule type" value="Genomic_DNA"/>
</dbReference>
<dbReference type="KEGG" id="hdf:AArcSl_2625"/>